<evidence type="ECO:0000313" key="3">
    <source>
        <dbReference type="Proteomes" id="UP001308179"/>
    </source>
</evidence>
<dbReference type="Proteomes" id="UP001308179">
    <property type="component" value="Unassembled WGS sequence"/>
</dbReference>
<organism evidence="2 3">
    <name type="scientific">Rachicladosporium monterosium</name>
    <dbReference type="NCBI Taxonomy" id="1507873"/>
    <lineage>
        <taxon>Eukaryota</taxon>
        <taxon>Fungi</taxon>
        <taxon>Dikarya</taxon>
        <taxon>Ascomycota</taxon>
        <taxon>Pezizomycotina</taxon>
        <taxon>Dothideomycetes</taxon>
        <taxon>Dothideomycetidae</taxon>
        <taxon>Cladosporiales</taxon>
        <taxon>Cladosporiaceae</taxon>
        <taxon>Rachicladosporium</taxon>
    </lineage>
</organism>
<keyword evidence="3" id="KW-1185">Reference proteome</keyword>
<feature type="compositionally biased region" description="Polar residues" evidence="1">
    <location>
        <begin position="178"/>
        <end position="188"/>
    </location>
</feature>
<name>A0ABR0L9Q0_9PEZI</name>
<feature type="region of interest" description="Disordered" evidence="1">
    <location>
        <begin position="33"/>
        <end position="54"/>
    </location>
</feature>
<dbReference type="EMBL" id="JAVRRR010000135">
    <property type="protein sequence ID" value="KAK5145653.1"/>
    <property type="molecule type" value="Genomic_DNA"/>
</dbReference>
<proteinExistence type="predicted"/>
<comment type="caution">
    <text evidence="2">The sequence shown here is derived from an EMBL/GenBank/DDBJ whole genome shotgun (WGS) entry which is preliminary data.</text>
</comment>
<reference evidence="2 3" key="1">
    <citation type="submission" date="2023-08" db="EMBL/GenBank/DDBJ databases">
        <title>Black Yeasts Isolated from many extreme environments.</title>
        <authorList>
            <person name="Coleine C."/>
            <person name="Stajich J.E."/>
            <person name="Selbmann L."/>
        </authorList>
    </citation>
    <scope>NUCLEOTIDE SEQUENCE [LARGE SCALE GENOMIC DNA]</scope>
    <source>
        <strain evidence="2 3">CCFEE 5386</strain>
    </source>
</reference>
<evidence type="ECO:0000313" key="2">
    <source>
        <dbReference type="EMBL" id="KAK5145653.1"/>
    </source>
</evidence>
<feature type="region of interest" description="Disordered" evidence="1">
    <location>
        <begin position="175"/>
        <end position="236"/>
    </location>
</feature>
<protein>
    <submittedName>
        <fullName evidence="2">Uncharacterized protein</fullName>
    </submittedName>
</protein>
<evidence type="ECO:0000256" key="1">
    <source>
        <dbReference type="SAM" id="MobiDB-lite"/>
    </source>
</evidence>
<sequence length="236" mass="25251">MTLVIPMIAGPGEGRYVTTGDKLFNNLEKFHPDIPMPKPDRASGASPLAAPNNFLAGKSSSGRADVAQRQAMYDGAVGARAMFHLQNYGNATRVYDSNAYTLASSYHPGTGTLQMYATHPGPPAQAGGHPQYYTTQLDSYAMTGNVIAFRAGAAAYRNGQAWSQQQRNRLIAEANHAAHQQSTETRSVSEMVDEDDGLSDGSNGLPDSETSADELSSQVPTKRLKRPVLPHSAQPS</sequence>
<accession>A0ABR0L9Q0</accession>
<gene>
    <name evidence="2" type="ORF">LTR32_002626</name>
</gene>